<gene>
    <name evidence="7" type="ORF">BJ508DRAFT_321137</name>
</gene>
<reference evidence="7 8" key="1">
    <citation type="journal article" date="2018" name="Nat. Ecol. Evol.">
        <title>Pezizomycetes genomes reveal the molecular basis of ectomycorrhizal truffle lifestyle.</title>
        <authorList>
            <person name="Murat C."/>
            <person name="Payen T."/>
            <person name="Noel B."/>
            <person name="Kuo A."/>
            <person name="Morin E."/>
            <person name="Chen J."/>
            <person name="Kohler A."/>
            <person name="Krizsan K."/>
            <person name="Balestrini R."/>
            <person name="Da Silva C."/>
            <person name="Montanini B."/>
            <person name="Hainaut M."/>
            <person name="Levati E."/>
            <person name="Barry K.W."/>
            <person name="Belfiori B."/>
            <person name="Cichocki N."/>
            <person name="Clum A."/>
            <person name="Dockter R.B."/>
            <person name="Fauchery L."/>
            <person name="Guy J."/>
            <person name="Iotti M."/>
            <person name="Le Tacon F."/>
            <person name="Lindquist E.A."/>
            <person name="Lipzen A."/>
            <person name="Malagnac F."/>
            <person name="Mello A."/>
            <person name="Molinier V."/>
            <person name="Miyauchi S."/>
            <person name="Poulain J."/>
            <person name="Riccioni C."/>
            <person name="Rubini A."/>
            <person name="Sitrit Y."/>
            <person name="Splivallo R."/>
            <person name="Traeger S."/>
            <person name="Wang M."/>
            <person name="Zifcakova L."/>
            <person name="Wipf D."/>
            <person name="Zambonelli A."/>
            <person name="Paolocci F."/>
            <person name="Nowrousian M."/>
            <person name="Ottonello S."/>
            <person name="Baldrian P."/>
            <person name="Spatafora J.W."/>
            <person name="Henrissat B."/>
            <person name="Nagy L.G."/>
            <person name="Aury J.M."/>
            <person name="Wincker P."/>
            <person name="Grigoriev I.V."/>
            <person name="Bonfante P."/>
            <person name="Martin F.M."/>
        </authorList>
    </citation>
    <scope>NUCLEOTIDE SEQUENCE [LARGE SCALE GENOMIC DNA]</scope>
    <source>
        <strain evidence="7 8">RN42</strain>
    </source>
</reference>
<dbReference type="Pfam" id="PF00082">
    <property type="entry name" value="Peptidase_S8"/>
    <property type="match status" value="1"/>
</dbReference>
<evidence type="ECO:0000313" key="8">
    <source>
        <dbReference type="Proteomes" id="UP000275078"/>
    </source>
</evidence>
<evidence type="ECO:0000256" key="2">
    <source>
        <dbReference type="ARBA" id="ARBA00022670"/>
    </source>
</evidence>
<accession>A0A3N4IPB6</accession>
<keyword evidence="3 5" id="KW-0378">Hydrolase</keyword>
<proteinExistence type="inferred from homology"/>
<dbReference type="OrthoDB" id="1896086at2759"/>
<dbReference type="AlphaFoldDB" id="A0A3N4IPB6"/>
<dbReference type="InterPro" id="IPR000209">
    <property type="entry name" value="Peptidase_S8/S53_dom"/>
</dbReference>
<feature type="active site" description="Charge relay system" evidence="5">
    <location>
        <position position="126"/>
    </location>
</feature>
<dbReference type="PROSITE" id="PS51892">
    <property type="entry name" value="SUBTILASE"/>
    <property type="match status" value="1"/>
</dbReference>
<feature type="domain" description="Peptidase S8/S53" evidence="6">
    <location>
        <begin position="117"/>
        <end position="374"/>
    </location>
</feature>
<dbReference type="GO" id="GO:0006508">
    <property type="term" value="P:proteolysis"/>
    <property type="evidence" value="ECO:0007669"/>
    <property type="project" value="UniProtKB-KW"/>
</dbReference>
<feature type="active site" description="Charge relay system" evidence="5">
    <location>
        <position position="338"/>
    </location>
</feature>
<organism evidence="7 8">
    <name type="scientific">Ascobolus immersus RN42</name>
    <dbReference type="NCBI Taxonomy" id="1160509"/>
    <lineage>
        <taxon>Eukaryota</taxon>
        <taxon>Fungi</taxon>
        <taxon>Dikarya</taxon>
        <taxon>Ascomycota</taxon>
        <taxon>Pezizomycotina</taxon>
        <taxon>Pezizomycetes</taxon>
        <taxon>Pezizales</taxon>
        <taxon>Ascobolaceae</taxon>
        <taxon>Ascobolus</taxon>
    </lineage>
</organism>
<evidence type="ECO:0000313" key="7">
    <source>
        <dbReference type="EMBL" id="RPA87257.1"/>
    </source>
</evidence>
<evidence type="ECO:0000259" key="6">
    <source>
        <dbReference type="Pfam" id="PF00082"/>
    </source>
</evidence>
<keyword evidence="4 5" id="KW-0720">Serine protease</keyword>
<dbReference type="InterPro" id="IPR022398">
    <property type="entry name" value="Peptidase_S8_His-AS"/>
</dbReference>
<dbReference type="InterPro" id="IPR050131">
    <property type="entry name" value="Peptidase_S8_subtilisin-like"/>
</dbReference>
<protein>
    <submittedName>
        <fullName evidence="7">Subtilisin-like protein</fullName>
    </submittedName>
</protein>
<dbReference type="SUPFAM" id="SSF52743">
    <property type="entry name" value="Subtilisin-like"/>
    <property type="match status" value="1"/>
</dbReference>
<dbReference type="PANTHER" id="PTHR43806:SF11">
    <property type="entry name" value="CEREVISIN-RELATED"/>
    <property type="match status" value="1"/>
</dbReference>
<dbReference type="STRING" id="1160509.A0A3N4IPB6"/>
<keyword evidence="8" id="KW-1185">Reference proteome</keyword>
<dbReference type="Gene3D" id="3.40.50.200">
    <property type="entry name" value="Peptidase S8/S53 domain"/>
    <property type="match status" value="1"/>
</dbReference>
<dbReference type="GO" id="GO:0004252">
    <property type="term" value="F:serine-type endopeptidase activity"/>
    <property type="evidence" value="ECO:0007669"/>
    <property type="project" value="UniProtKB-UniRule"/>
</dbReference>
<name>A0A3N4IPB6_ASCIM</name>
<dbReference type="InterPro" id="IPR036852">
    <property type="entry name" value="Peptidase_S8/S53_dom_sf"/>
</dbReference>
<evidence type="ECO:0000256" key="1">
    <source>
        <dbReference type="ARBA" id="ARBA00011073"/>
    </source>
</evidence>
<dbReference type="PROSITE" id="PS00137">
    <property type="entry name" value="SUBTILASE_HIS"/>
    <property type="match status" value="1"/>
</dbReference>
<sequence>MSETAIYVVLYDENRHITPGDYEEKAVIARRTVERHGGQIFSDLYVPSMRAYGYVLFGTDITFDHLKRTNNLLCVCKDRDLPTDIIVKNRTESYALRRISINGAKKRNFVYDTEESGQGILVYVLDISADKDHQELAGRLIHGPNFSHRRTPEIPVQPPHPNHSHGTMVASLVAGSTVGVAKRAKMISVPIASRIEDQYVSLAGAAEAIYWVARDAHRRGLLSPRLRAVVTLCFEGLPLLANDGSQPMIGNVLGECVEAASRAGLVFVASAGNLGLNLNITPEAPQSVASCITVGSINEQDKVSSFSNFGTCVDVMAPGDQVRCAVPGGGYSYERGTSMAGALVAGIVACILSGGDYQNVAQVKAELLRRARPGAYSRHEEIMRINTSLIASLGTSTDVQ</sequence>
<keyword evidence="2 5" id="KW-0645">Protease</keyword>
<feature type="active site" description="Charge relay system" evidence="5">
    <location>
        <position position="165"/>
    </location>
</feature>
<evidence type="ECO:0000256" key="3">
    <source>
        <dbReference type="ARBA" id="ARBA00022801"/>
    </source>
</evidence>
<evidence type="ECO:0000256" key="4">
    <source>
        <dbReference type="ARBA" id="ARBA00022825"/>
    </source>
</evidence>
<dbReference type="InterPro" id="IPR015500">
    <property type="entry name" value="Peptidase_S8_subtilisin-rel"/>
</dbReference>
<dbReference type="PRINTS" id="PR00723">
    <property type="entry name" value="SUBTILISIN"/>
</dbReference>
<dbReference type="Proteomes" id="UP000275078">
    <property type="component" value="Unassembled WGS sequence"/>
</dbReference>
<dbReference type="EMBL" id="ML119647">
    <property type="protein sequence ID" value="RPA87257.1"/>
    <property type="molecule type" value="Genomic_DNA"/>
</dbReference>
<evidence type="ECO:0000256" key="5">
    <source>
        <dbReference type="PROSITE-ProRule" id="PRU01240"/>
    </source>
</evidence>
<comment type="similarity">
    <text evidence="1 5">Belongs to the peptidase S8 family.</text>
</comment>
<dbReference type="PANTHER" id="PTHR43806">
    <property type="entry name" value="PEPTIDASE S8"/>
    <property type="match status" value="1"/>
</dbReference>